<dbReference type="NCBIfam" id="TIGR02532">
    <property type="entry name" value="IV_pilin_GFxxxE"/>
    <property type="match status" value="1"/>
</dbReference>
<dbReference type="GO" id="GO:0015628">
    <property type="term" value="P:protein secretion by the type II secretion system"/>
    <property type="evidence" value="ECO:0007669"/>
    <property type="project" value="InterPro"/>
</dbReference>
<dbReference type="Pfam" id="PF07963">
    <property type="entry name" value="N_methyl"/>
    <property type="match status" value="1"/>
</dbReference>
<evidence type="ECO:0000313" key="4">
    <source>
        <dbReference type="Proteomes" id="UP000233517"/>
    </source>
</evidence>
<evidence type="ECO:0000256" key="1">
    <source>
        <dbReference type="ARBA" id="ARBA00022481"/>
    </source>
</evidence>
<dbReference type="AlphaFoldDB" id="A0A2N2E9P1"/>
<dbReference type="GO" id="GO:0015627">
    <property type="term" value="C:type II protein secretion system complex"/>
    <property type="evidence" value="ECO:0007669"/>
    <property type="project" value="InterPro"/>
</dbReference>
<comment type="caution">
    <text evidence="3">The sequence shown here is derived from an EMBL/GenBank/DDBJ whole genome shotgun (WGS) entry which is preliminary data.</text>
</comment>
<dbReference type="InterPro" id="IPR000983">
    <property type="entry name" value="Bac_GSPG_pilin"/>
</dbReference>
<dbReference type="PANTHER" id="PTHR30093">
    <property type="entry name" value="GENERAL SECRETION PATHWAY PROTEIN G"/>
    <property type="match status" value="1"/>
</dbReference>
<keyword evidence="1" id="KW-0488">Methylation</keyword>
<organism evidence="3 4">
    <name type="scientific">Candidatus Falkowbacteria bacterium HGW-Falkowbacteria-1</name>
    <dbReference type="NCBI Taxonomy" id="2013768"/>
    <lineage>
        <taxon>Bacteria</taxon>
        <taxon>Candidatus Falkowiibacteriota</taxon>
    </lineage>
</organism>
<evidence type="ECO:0000256" key="2">
    <source>
        <dbReference type="SAM" id="Phobius"/>
    </source>
</evidence>
<keyword evidence="2" id="KW-0472">Membrane</keyword>
<dbReference type="Gene3D" id="3.30.700.10">
    <property type="entry name" value="Glycoprotein, Type 4 Pilin"/>
    <property type="match status" value="1"/>
</dbReference>
<gene>
    <name evidence="3" type="ORF">CVU82_02325</name>
</gene>
<keyword evidence="2" id="KW-0812">Transmembrane</keyword>
<dbReference type="SUPFAM" id="SSF54523">
    <property type="entry name" value="Pili subunits"/>
    <property type="match status" value="1"/>
</dbReference>
<sequence>MDLSTHSSLCSSFGRDDKREQIFKQLKHNIMLKRKFKNKKALPRGREAFLRGFTLIELLVVIAIIGILATLAVVALQQARQNARDSKRVADMKQVSTALELFFNENGRYPTSDEWNSGSIVSSSTGEVFMYNISTAPTPADGDCQASNTYVYIPQNDGASYTIDFCTGKQISDMPEGTKQMTPGGIIASVNSGLGWVCGDSVVFMYNGSQVSYGSVLNTETNDCWFDRNLGASQVCISYDDSNCYGDLFQWGRGDDGHQIRTSETTLILSSTDSPGHDKFILNSTDPYNWRDPQNDNLWQGVDGVNNPCPTGWRVPTHVEFDDERLTWTSNDLYGAYNSPLKFPAAGDREQNDGYINGGGVHGLFWTSTGLPHTTLGFNFYDIDASLNYPDRAVGASVRCIKN</sequence>
<accession>A0A2N2E9P1</accession>
<evidence type="ECO:0008006" key="5">
    <source>
        <dbReference type="Google" id="ProtNLM"/>
    </source>
</evidence>
<name>A0A2N2E9P1_9BACT</name>
<dbReference type="InterPro" id="IPR012902">
    <property type="entry name" value="N_methyl_site"/>
</dbReference>
<dbReference type="Proteomes" id="UP000233517">
    <property type="component" value="Unassembled WGS sequence"/>
</dbReference>
<proteinExistence type="predicted"/>
<evidence type="ECO:0000313" key="3">
    <source>
        <dbReference type="EMBL" id="PKM91409.1"/>
    </source>
</evidence>
<reference evidence="3 4" key="1">
    <citation type="journal article" date="2017" name="ISME J.">
        <title>Potential for microbial H2 and metal transformations associated with novel bacteria and archaea in deep terrestrial subsurface sediments.</title>
        <authorList>
            <person name="Hernsdorf A.W."/>
            <person name="Amano Y."/>
            <person name="Miyakawa K."/>
            <person name="Ise K."/>
            <person name="Suzuki Y."/>
            <person name="Anantharaman K."/>
            <person name="Probst A."/>
            <person name="Burstein D."/>
            <person name="Thomas B.C."/>
            <person name="Banfield J.F."/>
        </authorList>
    </citation>
    <scope>NUCLEOTIDE SEQUENCE [LARGE SCALE GENOMIC DNA]</scope>
    <source>
        <strain evidence="3">HGW-Falkowbacteria-1</strain>
    </source>
</reference>
<dbReference type="PROSITE" id="PS00409">
    <property type="entry name" value="PROKAR_NTER_METHYL"/>
    <property type="match status" value="1"/>
</dbReference>
<dbReference type="InterPro" id="IPR045584">
    <property type="entry name" value="Pilin-like"/>
</dbReference>
<protein>
    <recommendedName>
        <fullName evidence="5">Fibrobacter succinogenes major paralogous domain-containing protein</fullName>
    </recommendedName>
</protein>
<feature type="transmembrane region" description="Helical" evidence="2">
    <location>
        <begin position="48"/>
        <end position="76"/>
    </location>
</feature>
<keyword evidence="2" id="KW-1133">Transmembrane helix</keyword>
<dbReference type="PRINTS" id="PR00813">
    <property type="entry name" value="BCTERIALGSPG"/>
</dbReference>
<dbReference type="EMBL" id="PHAI01000002">
    <property type="protein sequence ID" value="PKM91409.1"/>
    <property type="molecule type" value="Genomic_DNA"/>
</dbReference>